<gene>
    <name evidence="2" type="ORF">DFL_003035</name>
</gene>
<dbReference type="EMBL" id="SAEB01000003">
    <property type="protein sequence ID" value="RVD88864.1"/>
    <property type="molecule type" value="Genomic_DNA"/>
</dbReference>
<name>A0A437AC85_ARTFL</name>
<evidence type="ECO:0000313" key="3">
    <source>
        <dbReference type="Proteomes" id="UP000283090"/>
    </source>
</evidence>
<dbReference type="AlphaFoldDB" id="A0A437AC85"/>
<dbReference type="GeneID" id="93585346"/>
<proteinExistence type="predicted"/>
<evidence type="ECO:0000313" key="2">
    <source>
        <dbReference type="EMBL" id="RVD88864.1"/>
    </source>
</evidence>
<dbReference type="Proteomes" id="UP000283090">
    <property type="component" value="Unassembled WGS sequence"/>
</dbReference>
<accession>A0A437AC85</accession>
<dbReference type="RefSeq" id="XP_067494408.1">
    <property type="nucleotide sequence ID" value="XM_067631909.1"/>
</dbReference>
<sequence>MPQYHSSAPNAGVLPSNFLVKLFFSATNGARPHFRDVDWGTIDNGKMLRDKVSGISKCASDVEKLVDGYLEEHSKMQKKLKASSKVEPITVPTVKTRIPRNCGKSQVPPTNGASESSGV</sequence>
<dbReference type="OrthoDB" id="5364698at2759"/>
<evidence type="ECO:0000256" key="1">
    <source>
        <dbReference type="SAM" id="MobiDB-lite"/>
    </source>
</evidence>
<organism evidence="2 3">
    <name type="scientific">Arthrobotrys flagrans</name>
    <name type="common">Nematode-trapping fungus</name>
    <name type="synonym">Trichothecium flagrans</name>
    <dbReference type="NCBI Taxonomy" id="97331"/>
    <lineage>
        <taxon>Eukaryota</taxon>
        <taxon>Fungi</taxon>
        <taxon>Dikarya</taxon>
        <taxon>Ascomycota</taxon>
        <taxon>Pezizomycotina</taxon>
        <taxon>Orbiliomycetes</taxon>
        <taxon>Orbiliales</taxon>
        <taxon>Orbiliaceae</taxon>
        <taxon>Arthrobotrys</taxon>
    </lineage>
</organism>
<feature type="region of interest" description="Disordered" evidence="1">
    <location>
        <begin position="98"/>
        <end position="119"/>
    </location>
</feature>
<protein>
    <submittedName>
        <fullName evidence="2">Uncharacterized protein</fullName>
    </submittedName>
</protein>
<reference evidence="2 3" key="1">
    <citation type="submission" date="2019-01" db="EMBL/GenBank/DDBJ databases">
        <title>Intercellular communication is required for trap formation in the nematode-trapping fungus Duddingtonia flagrans.</title>
        <authorList>
            <person name="Youssar L."/>
            <person name="Wernet V."/>
            <person name="Hensel N."/>
            <person name="Hildebrandt H.-G."/>
            <person name="Fischer R."/>
        </authorList>
    </citation>
    <scope>NUCLEOTIDE SEQUENCE [LARGE SCALE GENOMIC DNA]</scope>
    <source>
        <strain evidence="2 3">CBS H-5679</strain>
    </source>
</reference>
<keyword evidence="3" id="KW-1185">Reference proteome</keyword>
<dbReference type="VEuPathDB" id="FungiDB:DFL_003035"/>
<comment type="caution">
    <text evidence="2">The sequence shown here is derived from an EMBL/GenBank/DDBJ whole genome shotgun (WGS) entry which is preliminary data.</text>
</comment>
<feature type="compositionally biased region" description="Polar residues" evidence="1">
    <location>
        <begin position="103"/>
        <end position="119"/>
    </location>
</feature>